<protein>
    <recommendedName>
        <fullName evidence="3">Alpha/beta hydrolase</fullName>
    </recommendedName>
</protein>
<dbReference type="InterPro" id="IPR010662">
    <property type="entry name" value="RBBP9/YdeN"/>
</dbReference>
<comment type="caution">
    <text evidence="1">The sequence shown here is derived from an EMBL/GenBank/DDBJ whole genome shotgun (WGS) entry which is preliminary data.</text>
</comment>
<dbReference type="Proteomes" id="UP000176493">
    <property type="component" value="Unassembled WGS sequence"/>
</dbReference>
<proteinExistence type="predicted"/>
<dbReference type="Gene3D" id="3.40.50.1820">
    <property type="entry name" value="alpha/beta hydrolase"/>
    <property type="match status" value="1"/>
</dbReference>
<evidence type="ECO:0000313" key="1">
    <source>
        <dbReference type="EMBL" id="OHA22457.1"/>
    </source>
</evidence>
<sequence>MKRAFLIHGWDGNPNNHWFPWLALELKARSFDVSAPQMPHAPKPGVKEWLEFLKEYVGKPDKDTYFVGHSLGCIALVRYIELLPKTARVGGCVFVAGFSGRINVPEISEFYSLPFNPEKAKTRCDKFVMIFSDNDPYVPMEKSLEMAKQLGAKTILERGKGHFCASDGVTALPGALSAVLKMAD</sequence>
<dbReference type="PANTHER" id="PTHR15394:SF3">
    <property type="entry name" value="SERINE HYDROLASE RBBP9"/>
    <property type="match status" value="1"/>
</dbReference>
<evidence type="ECO:0008006" key="3">
    <source>
        <dbReference type="Google" id="ProtNLM"/>
    </source>
</evidence>
<evidence type="ECO:0000313" key="2">
    <source>
        <dbReference type="Proteomes" id="UP000176493"/>
    </source>
</evidence>
<dbReference type="PANTHER" id="PTHR15394">
    <property type="entry name" value="SERINE HYDROLASE RBBP9"/>
    <property type="match status" value="1"/>
</dbReference>
<dbReference type="InterPro" id="IPR029058">
    <property type="entry name" value="AB_hydrolase_fold"/>
</dbReference>
<accession>A0A1G2MF16</accession>
<organism evidence="1 2">
    <name type="scientific">Candidatus Taylorbacteria bacterium RIFCSPHIGHO2_02_49_25</name>
    <dbReference type="NCBI Taxonomy" id="1802305"/>
    <lineage>
        <taxon>Bacteria</taxon>
        <taxon>Candidatus Tayloriibacteriota</taxon>
    </lineage>
</organism>
<name>A0A1G2MF16_9BACT</name>
<gene>
    <name evidence="1" type="ORF">A2W52_00515</name>
</gene>
<dbReference type="Pfam" id="PF06821">
    <property type="entry name" value="Ser_hydrolase"/>
    <property type="match status" value="1"/>
</dbReference>
<dbReference type="AlphaFoldDB" id="A0A1G2MF16"/>
<dbReference type="EMBL" id="MHRJ01000025">
    <property type="protein sequence ID" value="OHA22457.1"/>
    <property type="molecule type" value="Genomic_DNA"/>
</dbReference>
<reference evidence="1 2" key="1">
    <citation type="journal article" date="2016" name="Nat. Commun.">
        <title>Thousands of microbial genomes shed light on interconnected biogeochemical processes in an aquifer system.</title>
        <authorList>
            <person name="Anantharaman K."/>
            <person name="Brown C.T."/>
            <person name="Hug L.A."/>
            <person name="Sharon I."/>
            <person name="Castelle C.J."/>
            <person name="Probst A.J."/>
            <person name="Thomas B.C."/>
            <person name="Singh A."/>
            <person name="Wilkins M.J."/>
            <person name="Karaoz U."/>
            <person name="Brodie E.L."/>
            <person name="Williams K.H."/>
            <person name="Hubbard S.S."/>
            <person name="Banfield J.F."/>
        </authorList>
    </citation>
    <scope>NUCLEOTIDE SEQUENCE [LARGE SCALE GENOMIC DNA]</scope>
</reference>
<dbReference type="SUPFAM" id="SSF53474">
    <property type="entry name" value="alpha/beta-Hydrolases"/>
    <property type="match status" value="1"/>
</dbReference>
<dbReference type="GO" id="GO:0016787">
    <property type="term" value="F:hydrolase activity"/>
    <property type="evidence" value="ECO:0007669"/>
    <property type="project" value="InterPro"/>
</dbReference>